<dbReference type="EMBL" id="BJUS01000002">
    <property type="protein sequence ID" value="GEK71836.1"/>
    <property type="molecule type" value="Genomic_DNA"/>
</dbReference>
<organism evidence="1 2">
    <name type="scientific">Halomonas halophila</name>
    <dbReference type="NCBI Taxonomy" id="29573"/>
    <lineage>
        <taxon>Bacteria</taxon>
        <taxon>Pseudomonadati</taxon>
        <taxon>Pseudomonadota</taxon>
        <taxon>Gammaproteobacteria</taxon>
        <taxon>Oceanospirillales</taxon>
        <taxon>Halomonadaceae</taxon>
        <taxon>Halomonas</taxon>
    </lineage>
</organism>
<evidence type="ECO:0000313" key="2">
    <source>
        <dbReference type="Proteomes" id="UP000321121"/>
    </source>
</evidence>
<accession>A0ABQ0TZX7</accession>
<dbReference type="RefSeq" id="WP_046078752.1">
    <property type="nucleotide sequence ID" value="NZ_BJUS01000002.1"/>
</dbReference>
<comment type="caution">
    <text evidence="1">The sequence shown here is derived from an EMBL/GenBank/DDBJ whole genome shotgun (WGS) entry which is preliminary data.</text>
</comment>
<name>A0ABQ0TZX7_9GAMM</name>
<proteinExistence type="predicted"/>
<dbReference type="Proteomes" id="UP000321121">
    <property type="component" value="Unassembled WGS sequence"/>
</dbReference>
<protein>
    <submittedName>
        <fullName evidence="1">Uncharacterized protein</fullName>
    </submittedName>
</protein>
<gene>
    <name evidence="1" type="ORF">HHA04nite_03800</name>
</gene>
<evidence type="ECO:0000313" key="1">
    <source>
        <dbReference type="EMBL" id="GEK71836.1"/>
    </source>
</evidence>
<reference evidence="1 2" key="1">
    <citation type="submission" date="2019-07" db="EMBL/GenBank/DDBJ databases">
        <title>Whole genome shotgun sequence of Halomonas halophila NBRC 102604.</title>
        <authorList>
            <person name="Hosoyama A."/>
            <person name="Uohara A."/>
            <person name="Ohji S."/>
            <person name="Ichikawa N."/>
        </authorList>
    </citation>
    <scope>NUCLEOTIDE SEQUENCE [LARGE SCALE GENOMIC DNA]</scope>
    <source>
        <strain evidence="1 2">NBRC 102604</strain>
    </source>
</reference>
<sequence>MEVGAAVTAIKTALDAARAAKDVHSQAQLDAAVSEIMEKLTTVQTDLLSMVVQQQELVEEEQAIEGGVG</sequence>
<keyword evidence="2" id="KW-1185">Reference proteome</keyword>